<dbReference type="EMBL" id="VCJR02000004">
    <property type="protein sequence ID" value="NHK29314.1"/>
    <property type="molecule type" value="Genomic_DNA"/>
</dbReference>
<protein>
    <submittedName>
        <fullName evidence="1">Uncharacterized protein</fullName>
    </submittedName>
</protein>
<reference evidence="1" key="1">
    <citation type="journal article" date="2014" name="Int. J. Syst. Evol. Microbiol.">
        <title>Complete genome sequence of Corynebacterium casei LMG S-19264T (=DSM 44701T), isolated from a smear-ripened cheese.</title>
        <authorList>
            <consortium name="US DOE Joint Genome Institute (JGI-PGF)"/>
            <person name="Walter F."/>
            <person name="Albersmeier A."/>
            <person name="Kalinowski J."/>
            <person name="Ruckert C."/>
        </authorList>
    </citation>
    <scope>NUCLEOTIDE SEQUENCE</scope>
    <source>
        <strain evidence="1">CGMCC 1.14984</strain>
    </source>
</reference>
<dbReference type="RefSeq" id="WP_155142238.1">
    <property type="nucleotide sequence ID" value="NZ_BMGZ01000004.1"/>
</dbReference>
<evidence type="ECO:0000313" key="3">
    <source>
        <dbReference type="Proteomes" id="UP000621856"/>
    </source>
</evidence>
<comment type="caution">
    <text evidence="1">The sequence shown here is derived from an EMBL/GenBank/DDBJ whole genome shotgun (WGS) entry which is preliminary data.</text>
</comment>
<organism evidence="1 3">
    <name type="scientific">Aquisalinus luteolus</name>
    <dbReference type="NCBI Taxonomy" id="1566827"/>
    <lineage>
        <taxon>Bacteria</taxon>
        <taxon>Pseudomonadati</taxon>
        <taxon>Pseudomonadota</taxon>
        <taxon>Alphaproteobacteria</taxon>
        <taxon>Parvularculales</taxon>
        <taxon>Parvularculaceae</taxon>
        <taxon>Aquisalinus</taxon>
    </lineage>
</organism>
<dbReference type="Proteomes" id="UP000621856">
    <property type="component" value="Unassembled WGS sequence"/>
</dbReference>
<keyword evidence="4" id="KW-1185">Reference proteome</keyword>
<evidence type="ECO:0000313" key="2">
    <source>
        <dbReference type="EMBL" id="NHK29314.1"/>
    </source>
</evidence>
<proteinExistence type="predicted"/>
<reference evidence="1" key="3">
    <citation type="submission" date="2020-09" db="EMBL/GenBank/DDBJ databases">
        <authorList>
            <person name="Sun Q."/>
            <person name="Zhou Y."/>
        </authorList>
    </citation>
    <scope>NUCLEOTIDE SEQUENCE</scope>
    <source>
        <strain evidence="1">CGMCC 1.14984</strain>
    </source>
</reference>
<name>A0A8J3EQ71_9PROT</name>
<dbReference type="EMBL" id="BMGZ01000004">
    <property type="protein sequence ID" value="GGI01155.1"/>
    <property type="molecule type" value="Genomic_DNA"/>
</dbReference>
<evidence type="ECO:0000313" key="4">
    <source>
        <dbReference type="Proteomes" id="UP000818603"/>
    </source>
</evidence>
<sequence>MLSYLRTMSGRLVFGIVVFALYCALHGAEAKDQNVFTEELRTLLMTPVNGFNTIYIMEQKYLNLYNDPSLSEEQKAMVLASRAGFRGSEGDNKVGQLADLDLLVQLYPNAESAERYKEDRAYAYVQTWHMTNRILKGQNEDKMFAELWSLGYWDDAVDVLTKAKRPVELDGILIRDLQREGYIKGASSGKGGGSSSSRRTIVRDDHDQEFAINGYNLDAPNEKLGDNLKTSLEALRTKAAQYKD</sequence>
<dbReference type="Proteomes" id="UP000818603">
    <property type="component" value="Unassembled WGS sequence"/>
</dbReference>
<evidence type="ECO:0000313" key="1">
    <source>
        <dbReference type="EMBL" id="GGI01155.1"/>
    </source>
</evidence>
<gene>
    <name evidence="2" type="ORF">FF098_015455</name>
    <name evidence="1" type="ORF">GCM10011355_31130</name>
</gene>
<dbReference type="AlphaFoldDB" id="A0A8J3EQ71"/>
<accession>A0A8J3EQ71</accession>
<reference evidence="2 4" key="2">
    <citation type="submission" date="2020-02" db="EMBL/GenBank/DDBJ databases">
        <title>Genome sequence of Parvularcula flava strain NH6-79.</title>
        <authorList>
            <person name="Abdul Karim M.H."/>
            <person name="Lam M.Q."/>
            <person name="Chen S.J."/>
            <person name="Yahya A."/>
            <person name="Shahir S."/>
            <person name="Shamsir M.S."/>
            <person name="Chong C.S."/>
        </authorList>
    </citation>
    <scope>NUCLEOTIDE SEQUENCE [LARGE SCALE GENOMIC DNA]</scope>
    <source>
        <strain evidence="2 4">NH6-79</strain>
    </source>
</reference>